<dbReference type="GO" id="GO:0004553">
    <property type="term" value="F:hydrolase activity, hydrolyzing O-glycosyl compounds"/>
    <property type="evidence" value="ECO:0007669"/>
    <property type="project" value="TreeGrafter"/>
</dbReference>
<dbReference type="GO" id="GO:0005975">
    <property type="term" value="P:carbohydrate metabolic process"/>
    <property type="evidence" value="ECO:0007669"/>
    <property type="project" value="InterPro"/>
</dbReference>
<dbReference type="Gene3D" id="1.50.10.10">
    <property type="match status" value="1"/>
</dbReference>
<feature type="domain" description="Trehalase-like N-terminal" evidence="2">
    <location>
        <begin position="17"/>
        <end position="134"/>
    </location>
</feature>
<sequence>MTKSEPAPSESDLRAYAAIGDGRTVALIGSRAQIDWMPTPDLNEMPAFARILDEATGGSIELAPIAPFEVSRRYVDRTNVLETTFTTGTGRAKITDALVTGAAGRLPWAQLVRRIDGVEGQVEFGWRVEVGTALHTVSPWVQSTPQGEIIRAGDVSLAVIGGNHGPTPRTEPRAEYDAAAEPTPAFTGEFTAEAESRHVIAVVATSGEPLYIPDADDADRGVDRTIANWRAWSREFSYDGPWARHVQRSALALKLLIFSPTGAIAAAATSSLPENPAGGKNWDYRFAWVRDLAYTANALVHFGLREETHAAVSWLLRSIRESGPDLHIFYSLNGDVPSDTHTHEVSGWNGIGPVVTGNPAQGQVQLGVYGDLFSVCRVYVDAGNVLDIETGRMLAVIADRVCDLWRDRDAGMWELPDEAHYTSSKMGCWQALNDAVHLAEIGQVAGSADRWATERDRIRLWIEENCWSEDMGAYTMHPDTTDLDASVLLHAPSGFDRGDRMSSTIDAITGALGDGSLLYRYSGVDREEHTFVACAFWRAGALACVGRYDEAIELMDDLVTRGNDVGLFSEMISARDGSFWGNLPQGLSHLALINAAIIIREVAGGKADGH</sequence>
<keyword evidence="4" id="KW-1185">Reference proteome</keyword>
<name>A0A7W3JLY9_9MICO</name>
<comment type="caution">
    <text evidence="3">The sequence shown here is derived from an EMBL/GenBank/DDBJ whole genome shotgun (WGS) entry which is preliminary data.</text>
</comment>
<organism evidence="3 4">
    <name type="scientific">Microbacterium halimionae</name>
    <dbReference type="NCBI Taxonomy" id="1526413"/>
    <lineage>
        <taxon>Bacteria</taxon>
        <taxon>Bacillati</taxon>
        <taxon>Actinomycetota</taxon>
        <taxon>Actinomycetes</taxon>
        <taxon>Micrococcales</taxon>
        <taxon>Microbacteriaceae</taxon>
        <taxon>Microbacterium</taxon>
    </lineage>
</organism>
<reference evidence="3 4" key="1">
    <citation type="submission" date="2020-07" db="EMBL/GenBank/DDBJ databases">
        <title>Sequencing the genomes of 1000 actinobacteria strains.</title>
        <authorList>
            <person name="Klenk H.-P."/>
        </authorList>
    </citation>
    <scope>NUCLEOTIDE SEQUENCE [LARGE SCALE GENOMIC DNA]</scope>
    <source>
        <strain evidence="3 4">DSM 27576</strain>
    </source>
</reference>
<dbReference type="InterPro" id="IPR045582">
    <property type="entry name" value="Trehalase-like_N"/>
</dbReference>
<feature type="domain" description="GH15-like" evidence="1">
    <location>
        <begin position="244"/>
        <end position="596"/>
    </location>
</feature>
<dbReference type="PANTHER" id="PTHR31616:SF0">
    <property type="entry name" value="GLUCAN 1,4-ALPHA-GLUCOSIDASE"/>
    <property type="match status" value="1"/>
</dbReference>
<evidence type="ECO:0000313" key="3">
    <source>
        <dbReference type="EMBL" id="MBA8815236.1"/>
    </source>
</evidence>
<proteinExistence type="predicted"/>
<accession>A0A7W3JLY9</accession>
<dbReference type="SUPFAM" id="SSF48208">
    <property type="entry name" value="Six-hairpin glycosidases"/>
    <property type="match status" value="1"/>
</dbReference>
<dbReference type="EMBL" id="JACGWY010000001">
    <property type="protein sequence ID" value="MBA8815236.1"/>
    <property type="molecule type" value="Genomic_DNA"/>
</dbReference>
<dbReference type="AlphaFoldDB" id="A0A7W3JLY9"/>
<dbReference type="Proteomes" id="UP000526083">
    <property type="component" value="Unassembled WGS sequence"/>
</dbReference>
<protein>
    <submittedName>
        <fullName evidence="3">GH15 family glucan-1,4-alpha-glucosidase</fullName>
    </submittedName>
</protein>
<evidence type="ECO:0000259" key="2">
    <source>
        <dbReference type="Pfam" id="PF19291"/>
    </source>
</evidence>
<dbReference type="InterPro" id="IPR012341">
    <property type="entry name" value="6hp_glycosidase-like_sf"/>
</dbReference>
<dbReference type="PANTHER" id="PTHR31616">
    <property type="entry name" value="TREHALASE"/>
    <property type="match status" value="1"/>
</dbReference>
<dbReference type="RefSeq" id="WP_167044068.1">
    <property type="nucleotide sequence ID" value="NZ_JAAOZB010000001.1"/>
</dbReference>
<dbReference type="Pfam" id="PF00723">
    <property type="entry name" value="Glyco_hydro_15"/>
    <property type="match status" value="1"/>
</dbReference>
<dbReference type="InterPro" id="IPR011613">
    <property type="entry name" value="GH15-like"/>
</dbReference>
<evidence type="ECO:0000259" key="1">
    <source>
        <dbReference type="Pfam" id="PF00723"/>
    </source>
</evidence>
<dbReference type="Pfam" id="PF19291">
    <property type="entry name" value="TREH_N"/>
    <property type="match status" value="1"/>
</dbReference>
<evidence type="ECO:0000313" key="4">
    <source>
        <dbReference type="Proteomes" id="UP000526083"/>
    </source>
</evidence>
<gene>
    <name evidence="3" type="ORF">FHX48_000288</name>
</gene>
<dbReference type="InterPro" id="IPR008928">
    <property type="entry name" value="6-hairpin_glycosidase_sf"/>
</dbReference>